<proteinExistence type="predicted"/>
<gene>
    <name evidence="1" type="ORF">ACFO3N_16705</name>
</gene>
<dbReference type="Gene3D" id="1.10.30.50">
    <property type="match status" value="1"/>
</dbReference>
<evidence type="ECO:0000313" key="1">
    <source>
        <dbReference type="EMBL" id="MFC4478717.1"/>
    </source>
</evidence>
<keyword evidence="2" id="KW-1185">Reference proteome</keyword>
<protein>
    <recommendedName>
        <fullName evidence="3">HNH domain-containing protein</fullName>
    </recommendedName>
</protein>
<reference evidence="2" key="1">
    <citation type="journal article" date="2019" name="Int. J. Syst. Evol. Microbiol.">
        <title>The Global Catalogue of Microorganisms (GCM) 10K type strain sequencing project: providing services to taxonomists for standard genome sequencing and annotation.</title>
        <authorList>
            <consortium name="The Broad Institute Genomics Platform"/>
            <consortium name="The Broad Institute Genome Sequencing Center for Infectious Disease"/>
            <person name="Wu L."/>
            <person name="Ma J."/>
        </authorList>
    </citation>
    <scope>NUCLEOTIDE SEQUENCE [LARGE SCALE GENOMIC DNA]</scope>
    <source>
        <strain evidence="2">NBRC 103627</strain>
    </source>
</reference>
<evidence type="ECO:0008006" key="3">
    <source>
        <dbReference type="Google" id="ProtNLM"/>
    </source>
</evidence>
<comment type="caution">
    <text evidence="1">The sequence shown here is derived from an EMBL/GenBank/DDBJ whole genome shotgun (WGS) entry which is preliminary data.</text>
</comment>
<dbReference type="Proteomes" id="UP001596003">
    <property type="component" value="Unassembled WGS sequence"/>
</dbReference>
<sequence>MIYINPLDSNIVLARENHFMKIKCFINKKIGGTNCTDSSCNICKSQIVPLQKINFRIKNFLIDPLNLELLLTSSPENLYDLNIYFWKEIFPLFNFDDLLVYFNRKNISKNSRSPYKPFSEILINYYLKDLNRIINYDWFIDKNNKYYSAYDLSNNLDRNTCTYCNRVYTSTIINRHGKKVIRPTLDHWFPQSDFPLLALSFYNLIPSCSSCNSSIKGATNFNLNDHIHPYVDEFQTNDFIFKYRYNSTLNNYRIYLQDVNNFNSKARKTLEKMYVDDMYNSHQSELKDLIKIKKNYSKSYIESIEDLFGNKLSKDEVYRILFGVEFSLTDYHKLPLSKFKNDILKDLDII</sequence>
<name>A0ABV8ZIU3_9FLAO</name>
<dbReference type="EMBL" id="JBHSFY010000011">
    <property type="protein sequence ID" value="MFC4478717.1"/>
    <property type="molecule type" value="Genomic_DNA"/>
</dbReference>
<dbReference type="RefSeq" id="WP_379799576.1">
    <property type="nucleotide sequence ID" value="NZ_JBHSFY010000011.1"/>
</dbReference>
<evidence type="ECO:0000313" key="2">
    <source>
        <dbReference type="Proteomes" id="UP001596003"/>
    </source>
</evidence>
<accession>A0ABV8ZIU3</accession>
<organism evidence="1 2">
    <name type="scientific">Flavobacterium chungangensis</name>
    <dbReference type="NCBI Taxonomy" id="2708132"/>
    <lineage>
        <taxon>Bacteria</taxon>
        <taxon>Pseudomonadati</taxon>
        <taxon>Bacteroidota</taxon>
        <taxon>Flavobacteriia</taxon>
        <taxon>Flavobacteriales</taxon>
        <taxon>Flavobacteriaceae</taxon>
        <taxon>Flavobacterium</taxon>
    </lineage>
</organism>